<name>A0ACC0NIN7_RHOML</name>
<keyword evidence="2" id="KW-1185">Reference proteome</keyword>
<sequence length="168" mass="18640">MFRAGSVIVTAVCDCSILYESALGMKLLVTASVESAVVLVFRAGFDYFDYFRSPLKILLWLSCPSFMLPFNIGKLRKNLVQVSLIFLKLRRQRNCSRGIGTAMLVSGEFSVAQTMNQLSTTIKIKQSLEGMQYGASPFFHSPTATLLFALVLLICSLGSKRENDAHVR</sequence>
<gene>
    <name evidence="1" type="ORF">RHMOL_Rhmol06G0315500</name>
</gene>
<evidence type="ECO:0000313" key="2">
    <source>
        <dbReference type="Proteomes" id="UP001062846"/>
    </source>
</evidence>
<comment type="caution">
    <text evidence="1">The sequence shown here is derived from an EMBL/GenBank/DDBJ whole genome shotgun (WGS) entry which is preliminary data.</text>
</comment>
<organism evidence="1 2">
    <name type="scientific">Rhododendron molle</name>
    <name type="common">Chinese azalea</name>
    <name type="synonym">Azalea mollis</name>
    <dbReference type="NCBI Taxonomy" id="49168"/>
    <lineage>
        <taxon>Eukaryota</taxon>
        <taxon>Viridiplantae</taxon>
        <taxon>Streptophyta</taxon>
        <taxon>Embryophyta</taxon>
        <taxon>Tracheophyta</taxon>
        <taxon>Spermatophyta</taxon>
        <taxon>Magnoliopsida</taxon>
        <taxon>eudicotyledons</taxon>
        <taxon>Gunneridae</taxon>
        <taxon>Pentapetalae</taxon>
        <taxon>asterids</taxon>
        <taxon>Ericales</taxon>
        <taxon>Ericaceae</taxon>
        <taxon>Ericoideae</taxon>
        <taxon>Rhodoreae</taxon>
        <taxon>Rhododendron</taxon>
    </lineage>
</organism>
<accession>A0ACC0NIN7</accession>
<dbReference type="EMBL" id="CM046393">
    <property type="protein sequence ID" value="KAI8553060.1"/>
    <property type="molecule type" value="Genomic_DNA"/>
</dbReference>
<dbReference type="Proteomes" id="UP001062846">
    <property type="component" value="Chromosome 6"/>
</dbReference>
<reference evidence="1" key="1">
    <citation type="submission" date="2022-02" db="EMBL/GenBank/DDBJ databases">
        <title>Plant Genome Project.</title>
        <authorList>
            <person name="Zhang R.-G."/>
        </authorList>
    </citation>
    <scope>NUCLEOTIDE SEQUENCE</scope>
    <source>
        <strain evidence="1">AT1</strain>
    </source>
</reference>
<protein>
    <submittedName>
        <fullName evidence="1">Uncharacterized protein</fullName>
    </submittedName>
</protein>
<evidence type="ECO:0000313" key="1">
    <source>
        <dbReference type="EMBL" id="KAI8553060.1"/>
    </source>
</evidence>
<proteinExistence type="predicted"/>